<organism evidence="2 3">
    <name type="scientific">Deinococcus knuensis</name>
    <dbReference type="NCBI Taxonomy" id="1837380"/>
    <lineage>
        <taxon>Bacteria</taxon>
        <taxon>Thermotogati</taxon>
        <taxon>Deinococcota</taxon>
        <taxon>Deinococci</taxon>
        <taxon>Deinococcales</taxon>
        <taxon>Deinococcaceae</taxon>
        <taxon>Deinococcus</taxon>
    </lineage>
</organism>
<proteinExistence type="predicted"/>
<sequence>MTASHSSPPALADLLALDERLRSALVAEARFSHVVAYGSVPQGSADAFSDLEYWAFLDPASGAAFSDWRRMISKRSFSVAPVPRHSMVTAGVPSRKVGTRTTANHRQTVSKGPPYHLS</sequence>
<comment type="caution">
    <text evidence="2">The sequence shown here is derived from an EMBL/GenBank/DDBJ whole genome shotgun (WGS) entry which is preliminary data.</text>
</comment>
<accession>A0ABQ2SN30</accession>
<evidence type="ECO:0000256" key="1">
    <source>
        <dbReference type="SAM" id="MobiDB-lite"/>
    </source>
</evidence>
<gene>
    <name evidence="2" type="ORF">GCM10008961_28080</name>
</gene>
<evidence type="ECO:0000313" key="2">
    <source>
        <dbReference type="EMBL" id="GGS34786.1"/>
    </source>
</evidence>
<dbReference type="InterPro" id="IPR043519">
    <property type="entry name" value="NT_sf"/>
</dbReference>
<protein>
    <recommendedName>
        <fullName evidence="4">Polymerase nucleotidyl transferase domain-containing protein</fullName>
    </recommendedName>
</protein>
<name>A0ABQ2SN30_9DEIO</name>
<feature type="region of interest" description="Disordered" evidence="1">
    <location>
        <begin position="95"/>
        <end position="118"/>
    </location>
</feature>
<dbReference type="EMBL" id="BMQO01000016">
    <property type="protein sequence ID" value="GGS34786.1"/>
    <property type="molecule type" value="Genomic_DNA"/>
</dbReference>
<dbReference type="RefSeq" id="WP_189102753.1">
    <property type="nucleotide sequence ID" value="NZ_BMQO01000016.1"/>
</dbReference>
<evidence type="ECO:0008006" key="4">
    <source>
        <dbReference type="Google" id="ProtNLM"/>
    </source>
</evidence>
<keyword evidence="3" id="KW-1185">Reference proteome</keyword>
<dbReference type="Proteomes" id="UP000620633">
    <property type="component" value="Unassembled WGS sequence"/>
</dbReference>
<evidence type="ECO:0000313" key="3">
    <source>
        <dbReference type="Proteomes" id="UP000620633"/>
    </source>
</evidence>
<feature type="compositionally biased region" description="Polar residues" evidence="1">
    <location>
        <begin position="99"/>
        <end position="110"/>
    </location>
</feature>
<dbReference type="Gene3D" id="3.30.460.10">
    <property type="entry name" value="Beta Polymerase, domain 2"/>
    <property type="match status" value="1"/>
</dbReference>
<reference evidence="3" key="1">
    <citation type="journal article" date="2019" name="Int. J. Syst. Evol. Microbiol.">
        <title>The Global Catalogue of Microorganisms (GCM) 10K type strain sequencing project: providing services to taxonomists for standard genome sequencing and annotation.</title>
        <authorList>
            <consortium name="The Broad Institute Genomics Platform"/>
            <consortium name="The Broad Institute Genome Sequencing Center for Infectious Disease"/>
            <person name="Wu L."/>
            <person name="Ma J."/>
        </authorList>
    </citation>
    <scope>NUCLEOTIDE SEQUENCE [LARGE SCALE GENOMIC DNA]</scope>
    <source>
        <strain evidence="3">JCM 31406</strain>
    </source>
</reference>